<dbReference type="InterPro" id="IPR009362">
    <property type="entry name" value="YhcG_C"/>
</dbReference>
<name>A0ABS4YLE3_9MICO</name>
<sequence length="250" mass="29065">MADLVPDDYASTLEELKQHVHHARFRAQRAAHTELLRLYWRIGRTSLDRQAQQAWGSKVLQRLAANLRAEFPTMKGFSRRNLLYMRAFAEAWSSEDEIVQRGVAHLPWGHVIELLSKLDDSELRDWYAGQDAQHGWTRPVLVHQIRTRLHERESAAPSNFPTALDGRDSDLAQQLTKDPYTRDFLALDSDACEREPEERLVTRIIETLRELGPGFAFVGRQVHFDVDGDDFYVDLLFFHVEQLRYVVIEL</sequence>
<dbReference type="InterPro" id="IPR041527">
    <property type="entry name" value="YhcG_N"/>
</dbReference>
<dbReference type="RefSeq" id="WP_209891749.1">
    <property type="nucleotide sequence ID" value="NZ_BAAAJV010000006.1"/>
</dbReference>
<feature type="domain" description="YhcG PDDEXK nuclease" evidence="1">
    <location>
        <begin position="173"/>
        <end position="250"/>
    </location>
</feature>
<proteinExistence type="predicted"/>
<keyword evidence="4" id="KW-1185">Reference proteome</keyword>
<dbReference type="PANTHER" id="PTHR30547:SF0">
    <property type="entry name" value="BLR8175 PROTEIN"/>
    <property type="match status" value="1"/>
</dbReference>
<evidence type="ECO:0000313" key="4">
    <source>
        <dbReference type="Proteomes" id="UP000698222"/>
    </source>
</evidence>
<organism evidence="3 4">
    <name type="scientific">Brachybacterium fresconis</name>
    <dbReference type="NCBI Taxonomy" id="173363"/>
    <lineage>
        <taxon>Bacteria</taxon>
        <taxon>Bacillati</taxon>
        <taxon>Actinomycetota</taxon>
        <taxon>Actinomycetes</taxon>
        <taxon>Micrococcales</taxon>
        <taxon>Dermabacteraceae</taxon>
        <taxon>Brachybacterium</taxon>
    </lineage>
</organism>
<comment type="caution">
    <text evidence="3">The sequence shown here is derived from an EMBL/GenBank/DDBJ whole genome shotgun (WGS) entry which is preliminary data.</text>
</comment>
<evidence type="ECO:0000313" key="3">
    <source>
        <dbReference type="EMBL" id="MBP2409564.1"/>
    </source>
</evidence>
<gene>
    <name evidence="3" type="ORF">JOF44_002467</name>
</gene>
<dbReference type="EMBL" id="JAGIOC010000001">
    <property type="protein sequence ID" value="MBP2409564.1"/>
    <property type="molecule type" value="Genomic_DNA"/>
</dbReference>
<protein>
    <submittedName>
        <fullName evidence="3">Nuclease of restriction endonuclease-like (RecB) superfamily</fullName>
    </submittedName>
</protein>
<feature type="domain" description="YhcG N-terminal" evidence="2">
    <location>
        <begin position="15"/>
        <end position="152"/>
    </location>
</feature>
<dbReference type="Pfam" id="PF06250">
    <property type="entry name" value="YhcG_C"/>
    <property type="match status" value="1"/>
</dbReference>
<dbReference type="Proteomes" id="UP000698222">
    <property type="component" value="Unassembled WGS sequence"/>
</dbReference>
<dbReference type="PANTHER" id="PTHR30547">
    <property type="entry name" value="UNCHARACTERIZED PROTEIN YHCG-RELATED"/>
    <property type="match status" value="1"/>
</dbReference>
<accession>A0ABS4YLE3</accession>
<dbReference type="InterPro" id="IPR053148">
    <property type="entry name" value="PD-DEXK-like_domain"/>
</dbReference>
<evidence type="ECO:0000259" key="2">
    <source>
        <dbReference type="Pfam" id="PF17761"/>
    </source>
</evidence>
<evidence type="ECO:0000259" key="1">
    <source>
        <dbReference type="Pfam" id="PF06250"/>
    </source>
</evidence>
<reference evidence="3 4" key="1">
    <citation type="submission" date="2021-03" db="EMBL/GenBank/DDBJ databases">
        <title>Sequencing the genomes of 1000 actinobacteria strains.</title>
        <authorList>
            <person name="Klenk H.-P."/>
        </authorList>
    </citation>
    <scope>NUCLEOTIDE SEQUENCE [LARGE SCALE GENOMIC DNA]</scope>
    <source>
        <strain evidence="3 4">DSM 14564</strain>
    </source>
</reference>
<dbReference type="Pfam" id="PF17761">
    <property type="entry name" value="DUF1016_N"/>
    <property type="match status" value="1"/>
</dbReference>